<dbReference type="AlphaFoldDB" id="A0A9P0EDI6"/>
<evidence type="ECO:0000256" key="1">
    <source>
        <dbReference type="SAM" id="MobiDB-lite"/>
    </source>
</evidence>
<reference evidence="2" key="1">
    <citation type="submission" date="2022-01" db="EMBL/GenBank/DDBJ databases">
        <authorList>
            <person name="King R."/>
        </authorList>
    </citation>
    <scope>NUCLEOTIDE SEQUENCE</scope>
</reference>
<protein>
    <submittedName>
        <fullName evidence="2">Uncharacterized protein</fullName>
    </submittedName>
</protein>
<dbReference type="EMBL" id="OV725079">
    <property type="protein sequence ID" value="CAH1394463.1"/>
    <property type="molecule type" value="Genomic_DNA"/>
</dbReference>
<organism evidence="2 3">
    <name type="scientific">Nezara viridula</name>
    <name type="common">Southern green stink bug</name>
    <name type="synonym">Cimex viridulus</name>
    <dbReference type="NCBI Taxonomy" id="85310"/>
    <lineage>
        <taxon>Eukaryota</taxon>
        <taxon>Metazoa</taxon>
        <taxon>Ecdysozoa</taxon>
        <taxon>Arthropoda</taxon>
        <taxon>Hexapoda</taxon>
        <taxon>Insecta</taxon>
        <taxon>Pterygota</taxon>
        <taxon>Neoptera</taxon>
        <taxon>Paraneoptera</taxon>
        <taxon>Hemiptera</taxon>
        <taxon>Heteroptera</taxon>
        <taxon>Panheteroptera</taxon>
        <taxon>Pentatomomorpha</taxon>
        <taxon>Pentatomoidea</taxon>
        <taxon>Pentatomidae</taxon>
        <taxon>Pentatominae</taxon>
        <taxon>Nezara</taxon>
    </lineage>
</organism>
<gene>
    <name evidence="2" type="ORF">NEZAVI_LOCUS4964</name>
</gene>
<keyword evidence="3" id="KW-1185">Reference proteome</keyword>
<feature type="region of interest" description="Disordered" evidence="1">
    <location>
        <begin position="76"/>
        <end position="110"/>
    </location>
</feature>
<sequence>MAEPEWTTTLNYPIGPIHSVRGPIIAVGMHTDIHIGYKHQTSCVQLPLNHSALVVVEFDDNFLKMVANRPEIDKSKDFQRRRKTTVPEPTWRNTKNTNAHTGELSSASREHQHSVRVELLDAYQLIKKPPPICVGTQRLLDIPISLLPSLLPTWMDSSILLGSHMESRYCKSLKEDNTTAGSLQDRIGPSEEQGIEKIGADVCWPVDICLSVPTPLSAYACSR</sequence>
<evidence type="ECO:0000313" key="2">
    <source>
        <dbReference type="EMBL" id="CAH1394463.1"/>
    </source>
</evidence>
<accession>A0A9P0EDI6</accession>
<evidence type="ECO:0000313" key="3">
    <source>
        <dbReference type="Proteomes" id="UP001152798"/>
    </source>
</evidence>
<proteinExistence type="predicted"/>
<feature type="compositionally biased region" description="Polar residues" evidence="1">
    <location>
        <begin position="91"/>
        <end position="107"/>
    </location>
</feature>
<dbReference type="Proteomes" id="UP001152798">
    <property type="component" value="Chromosome 3"/>
</dbReference>
<name>A0A9P0EDI6_NEZVI</name>